<dbReference type="PANTHER" id="PTHR10993">
    <property type="entry name" value="OCTANOYLTRANSFERASE"/>
    <property type="match status" value="1"/>
</dbReference>
<name>A0ABQ6MQ18_9STRA</name>
<dbReference type="InterPro" id="IPR045864">
    <property type="entry name" value="aa-tRNA-synth_II/BPL/LPL"/>
</dbReference>
<feature type="domain" description="BPL/LPL catalytic" evidence="1">
    <location>
        <begin position="76"/>
        <end position="199"/>
    </location>
</feature>
<dbReference type="SUPFAM" id="SSF55681">
    <property type="entry name" value="Class II aaRS and biotin synthetases"/>
    <property type="match status" value="1"/>
</dbReference>
<dbReference type="Gene3D" id="3.30.930.10">
    <property type="entry name" value="Bira Bifunctional Protein, Domain 2"/>
    <property type="match status" value="1"/>
</dbReference>
<accession>A0ABQ6MQ18</accession>
<dbReference type="PANTHER" id="PTHR10993:SF7">
    <property type="entry name" value="LIPOYLTRANSFERASE 2, MITOCHONDRIAL-RELATED"/>
    <property type="match status" value="1"/>
</dbReference>
<sequence>MSTLLRLSYLSRSPPPPPAALLPLHAVILESFAPPLSHPRCAPPPTPKVCYLAGYALQSLVCELLSKQGGAPQGGAPFPPSLVLLEHEPAYTLGRRGEPANFLFDLPGMSALRRENAAAAAPDGPHAGSLLGVCPRFPPHHTAYLSPAPPPAPLRHPSNAALLLRVDRGGDATFHGPGQLTCYPLLDLRRPPLRRDLRW</sequence>
<evidence type="ECO:0000313" key="3">
    <source>
        <dbReference type="Proteomes" id="UP001165060"/>
    </source>
</evidence>
<dbReference type="Proteomes" id="UP001165060">
    <property type="component" value="Unassembled WGS sequence"/>
</dbReference>
<evidence type="ECO:0000259" key="1">
    <source>
        <dbReference type="PROSITE" id="PS51733"/>
    </source>
</evidence>
<evidence type="ECO:0000313" key="2">
    <source>
        <dbReference type="EMBL" id="GMI29885.1"/>
    </source>
</evidence>
<dbReference type="EMBL" id="BRYB01004368">
    <property type="protein sequence ID" value="GMI29885.1"/>
    <property type="molecule type" value="Genomic_DNA"/>
</dbReference>
<gene>
    <name evidence="2" type="ORF">TeGR_g2818</name>
</gene>
<dbReference type="PROSITE" id="PS51733">
    <property type="entry name" value="BPL_LPL_CATALYTIC"/>
    <property type="match status" value="1"/>
</dbReference>
<dbReference type="PROSITE" id="PS01313">
    <property type="entry name" value="LIPB"/>
    <property type="match status" value="1"/>
</dbReference>
<reference evidence="2 3" key="1">
    <citation type="journal article" date="2023" name="Commun. Biol.">
        <title>Genome analysis of Parmales, the sister group of diatoms, reveals the evolutionary specialization of diatoms from phago-mixotrophs to photoautotrophs.</title>
        <authorList>
            <person name="Ban H."/>
            <person name="Sato S."/>
            <person name="Yoshikawa S."/>
            <person name="Yamada K."/>
            <person name="Nakamura Y."/>
            <person name="Ichinomiya M."/>
            <person name="Sato N."/>
            <person name="Blanc-Mathieu R."/>
            <person name="Endo H."/>
            <person name="Kuwata A."/>
            <person name="Ogata H."/>
        </authorList>
    </citation>
    <scope>NUCLEOTIDE SEQUENCE [LARGE SCALE GENOMIC DNA]</scope>
</reference>
<comment type="caution">
    <text evidence="2">The sequence shown here is derived from an EMBL/GenBank/DDBJ whole genome shotgun (WGS) entry which is preliminary data.</text>
</comment>
<dbReference type="InterPro" id="IPR020605">
    <property type="entry name" value="Octanoyltransferase_CS"/>
</dbReference>
<dbReference type="InterPro" id="IPR004143">
    <property type="entry name" value="BPL_LPL_catalytic"/>
</dbReference>
<protein>
    <recommendedName>
        <fullName evidence="1">BPL/LPL catalytic domain-containing protein</fullName>
    </recommendedName>
</protein>
<proteinExistence type="predicted"/>
<keyword evidence="3" id="KW-1185">Reference proteome</keyword>
<organism evidence="2 3">
    <name type="scientific">Tetraparma gracilis</name>
    <dbReference type="NCBI Taxonomy" id="2962635"/>
    <lineage>
        <taxon>Eukaryota</taxon>
        <taxon>Sar</taxon>
        <taxon>Stramenopiles</taxon>
        <taxon>Ochrophyta</taxon>
        <taxon>Bolidophyceae</taxon>
        <taxon>Parmales</taxon>
        <taxon>Triparmaceae</taxon>
        <taxon>Tetraparma</taxon>
    </lineage>
</organism>